<dbReference type="Proteomes" id="UP000188174">
    <property type="component" value="Chromosome"/>
</dbReference>
<keyword evidence="2" id="KW-1185">Reference proteome</keyword>
<evidence type="ECO:0000313" key="2">
    <source>
        <dbReference type="Proteomes" id="UP000188174"/>
    </source>
</evidence>
<protein>
    <submittedName>
        <fullName evidence="1">Uncharacterized protein</fullName>
    </submittedName>
</protein>
<dbReference type="EMBL" id="CP019630">
    <property type="protein sequence ID" value="AQQ06620.1"/>
    <property type="molecule type" value="Genomic_DNA"/>
</dbReference>
<gene>
    <name evidence="1" type="ORF">B0E33_26070</name>
</gene>
<accession>A0ABM6I839</accession>
<sequence>MFSFSRGMILDLPPIEQKRTRVAITLRTGKPKSLPKFVKGRLAAAARRLYDPPAPAKAGPEFSR</sequence>
<organism evidence="1 2">
    <name type="scientific">Roseibium algicola</name>
    <dbReference type="NCBI Taxonomy" id="2857014"/>
    <lineage>
        <taxon>Bacteria</taxon>
        <taxon>Pseudomonadati</taxon>
        <taxon>Pseudomonadota</taxon>
        <taxon>Alphaproteobacteria</taxon>
        <taxon>Hyphomicrobiales</taxon>
        <taxon>Stappiaceae</taxon>
        <taxon>Roseibium</taxon>
    </lineage>
</organism>
<proteinExistence type="predicted"/>
<name>A0ABM6I839_9HYPH</name>
<reference evidence="1 2" key="1">
    <citation type="submission" date="2017-02" db="EMBL/GenBank/DDBJ databases">
        <authorList>
            <person name="Jeong S."/>
        </authorList>
    </citation>
    <scope>NUCLEOTIDE SEQUENCE [LARGE SCALE GENOMIC DNA]</scope>
    <source>
        <strain evidence="1 2">RMAR6-6</strain>
    </source>
</reference>
<evidence type="ECO:0000313" key="1">
    <source>
        <dbReference type="EMBL" id="AQQ06620.1"/>
    </source>
</evidence>